<dbReference type="CDD" id="cd17503">
    <property type="entry name" value="MFS_LmrB_MDR_like"/>
    <property type="match status" value="1"/>
</dbReference>
<feature type="transmembrane region" description="Helical" evidence="8">
    <location>
        <begin position="62"/>
        <end position="82"/>
    </location>
</feature>
<dbReference type="PRINTS" id="PR01036">
    <property type="entry name" value="TCRTETB"/>
</dbReference>
<sequence length="486" mass="50821">MSIAQTDSPAKPVAPAASGRTPAVIRLLVLATFVVILNETLLINAIPRLMGALQITEQTAQWLSTAFMLTMAAVIPITGWFLQRASTRGAYATAMALFLLGTTLAAVAPSFELLLGARIIQASGTAVMMPLLMTTLMQVVPESDRGRVMGNVTLAISVAPAMGPAVSGVILQFGSWRLLFAVVLPIAALITWGGLRQLKNVGEPQAGTIDWLSVVTAAAGFGGLVYGLSRFEGGDVRVAASIVAAGLVAIVLFVVRQLSLQKRGVPLMDLRTLRHRTYTIALIMMSVSFMAMLGAMILLPLYLQNVRQLSPLETGLLVMPGGLAMGLLGPIVGRLFDRFGGRVLVVPGAVGIMIALAGFTQVTMTMPFWQLLGLHALLMVSLAATFTPVFTLGLGAVPPHLYSHGSSILSTLQQVAAAFGTALVITVMSARADALRSAGTTEMLANLGGMRLAFVIGAVLSLAVVVTAVLLPARADAGAEFHGHGH</sequence>
<evidence type="ECO:0000256" key="3">
    <source>
        <dbReference type="ARBA" id="ARBA00022448"/>
    </source>
</evidence>
<accession>A0ABQ4F9R4</accession>
<dbReference type="InterPro" id="IPR004638">
    <property type="entry name" value="EmrB-like"/>
</dbReference>
<feature type="transmembrane region" description="Helical" evidence="8">
    <location>
        <begin position="176"/>
        <end position="195"/>
    </location>
</feature>
<dbReference type="InterPro" id="IPR036259">
    <property type="entry name" value="MFS_trans_sf"/>
</dbReference>
<feature type="transmembrane region" description="Helical" evidence="8">
    <location>
        <begin position="343"/>
        <end position="362"/>
    </location>
</feature>
<dbReference type="EMBL" id="BOOB01000012">
    <property type="protein sequence ID" value="GIH31564.1"/>
    <property type="molecule type" value="Genomic_DNA"/>
</dbReference>
<evidence type="ECO:0000256" key="2">
    <source>
        <dbReference type="ARBA" id="ARBA00008537"/>
    </source>
</evidence>
<feature type="transmembrane region" description="Helical" evidence="8">
    <location>
        <begin position="238"/>
        <end position="258"/>
    </location>
</feature>
<dbReference type="Gene3D" id="1.20.1720.10">
    <property type="entry name" value="Multidrug resistance protein D"/>
    <property type="match status" value="1"/>
</dbReference>
<dbReference type="Proteomes" id="UP000651728">
    <property type="component" value="Unassembled WGS sequence"/>
</dbReference>
<evidence type="ECO:0000313" key="11">
    <source>
        <dbReference type="Proteomes" id="UP000651728"/>
    </source>
</evidence>
<feature type="transmembrane region" description="Helical" evidence="8">
    <location>
        <begin position="452"/>
        <end position="471"/>
    </location>
</feature>
<feature type="domain" description="Major facilitator superfamily (MFS) profile" evidence="9">
    <location>
        <begin position="24"/>
        <end position="475"/>
    </location>
</feature>
<evidence type="ECO:0000259" key="9">
    <source>
        <dbReference type="PROSITE" id="PS50850"/>
    </source>
</evidence>
<keyword evidence="3" id="KW-0813">Transport</keyword>
<protein>
    <submittedName>
        <fullName evidence="10">MFS transporter</fullName>
    </submittedName>
</protein>
<dbReference type="PROSITE" id="PS50850">
    <property type="entry name" value="MFS"/>
    <property type="match status" value="1"/>
</dbReference>
<keyword evidence="7 8" id="KW-0472">Membrane</keyword>
<evidence type="ECO:0000256" key="4">
    <source>
        <dbReference type="ARBA" id="ARBA00022475"/>
    </source>
</evidence>
<comment type="subcellular location">
    <subcellularLocation>
        <location evidence="1">Cell membrane</location>
        <topology evidence="1">Multi-pass membrane protein</topology>
    </subcellularLocation>
</comment>
<dbReference type="SUPFAM" id="SSF103473">
    <property type="entry name" value="MFS general substrate transporter"/>
    <property type="match status" value="1"/>
</dbReference>
<dbReference type="PANTHER" id="PTHR42718">
    <property type="entry name" value="MAJOR FACILITATOR SUPERFAMILY MULTIDRUG TRANSPORTER MFSC"/>
    <property type="match status" value="1"/>
</dbReference>
<evidence type="ECO:0000256" key="7">
    <source>
        <dbReference type="ARBA" id="ARBA00023136"/>
    </source>
</evidence>
<organism evidence="10 11">
    <name type="scientific">Microbispora amethystogenes</name>
    <dbReference type="NCBI Taxonomy" id="1427754"/>
    <lineage>
        <taxon>Bacteria</taxon>
        <taxon>Bacillati</taxon>
        <taxon>Actinomycetota</taxon>
        <taxon>Actinomycetes</taxon>
        <taxon>Streptosporangiales</taxon>
        <taxon>Streptosporangiaceae</taxon>
        <taxon>Microbispora</taxon>
    </lineage>
</organism>
<keyword evidence="11" id="KW-1185">Reference proteome</keyword>
<feature type="transmembrane region" description="Helical" evidence="8">
    <location>
        <begin position="279"/>
        <end position="303"/>
    </location>
</feature>
<feature type="transmembrane region" description="Helical" evidence="8">
    <location>
        <begin position="27"/>
        <end position="50"/>
    </location>
</feature>
<evidence type="ECO:0000256" key="5">
    <source>
        <dbReference type="ARBA" id="ARBA00022692"/>
    </source>
</evidence>
<dbReference type="NCBIfam" id="TIGR00711">
    <property type="entry name" value="efflux_EmrB"/>
    <property type="match status" value="1"/>
</dbReference>
<comment type="caution">
    <text evidence="10">The sequence shown here is derived from an EMBL/GenBank/DDBJ whole genome shotgun (WGS) entry which is preliminary data.</text>
</comment>
<dbReference type="RefSeq" id="WP_239101145.1">
    <property type="nucleotide sequence ID" value="NZ_BAABEJ010000006.1"/>
</dbReference>
<feature type="transmembrane region" description="Helical" evidence="8">
    <location>
        <begin position="152"/>
        <end position="170"/>
    </location>
</feature>
<comment type="similarity">
    <text evidence="2">Belongs to the major facilitator superfamily. EmrB family.</text>
</comment>
<evidence type="ECO:0000256" key="8">
    <source>
        <dbReference type="SAM" id="Phobius"/>
    </source>
</evidence>
<keyword evidence="6 8" id="KW-1133">Transmembrane helix</keyword>
<evidence type="ECO:0000256" key="6">
    <source>
        <dbReference type="ARBA" id="ARBA00022989"/>
    </source>
</evidence>
<dbReference type="PANTHER" id="PTHR42718:SF9">
    <property type="entry name" value="MAJOR FACILITATOR SUPERFAMILY MULTIDRUG TRANSPORTER MFSC"/>
    <property type="match status" value="1"/>
</dbReference>
<evidence type="ECO:0000313" key="10">
    <source>
        <dbReference type="EMBL" id="GIH31564.1"/>
    </source>
</evidence>
<dbReference type="InterPro" id="IPR020846">
    <property type="entry name" value="MFS_dom"/>
</dbReference>
<feature type="transmembrane region" description="Helical" evidence="8">
    <location>
        <begin position="415"/>
        <end position="432"/>
    </location>
</feature>
<dbReference type="Pfam" id="PF07690">
    <property type="entry name" value="MFS_1"/>
    <property type="match status" value="1"/>
</dbReference>
<keyword evidence="5 8" id="KW-0812">Transmembrane</keyword>
<feature type="transmembrane region" description="Helical" evidence="8">
    <location>
        <begin position="207"/>
        <end position="226"/>
    </location>
</feature>
<reference evidence="10 11" key="1">
    <citation type="submission" date="2021-01" db="EMBL/GenBank/DDBJ databases">
        <title>Whole genome shotgun sequence of Microbispora amethystogenes NBRC 101907.</title>
        <authorList>
            <person name="Komaki H."/>
            <person name="Tamura T."/>
        </authorList>
    </citation>
    <scope>NUCLEOTIDE SEQUENCE [LARGE SCALE GENOMIC DNA]</scope>
    <source>
        <strain evidence="10 11">NBRC 101907</strain>
    </source>
</reference>
<feature type="transmembrane region" description="Helical" evidence="8">
    <location>
        <begin position="89"/>
        <end position="107"/>
    </location>
</feature>
<feature type="transmembrane region" description="Helical" evidence="8">
    <location>
        <begin position="315"/>
        <end position="336"/>
    </location>
</feature>
<dbReference type="InterPro" id="IPR011701">
    <property type="entry name" value="MFS"/>
</dbReference>
<name>A0ABQ4F9R4_9ACTN</name>
<evidence type="ECO:0000256" key="1">
    <source>
        <dbReference type="ARBA" id="ARBA00004651"/>
    </source>
</evidence>
<proteinExistence type="inferred from homology"/>
<gene>
    <name evidence="10" type="ORF">Mam01_17280</name>
</gene>
<dbReference type="Gene3D" id="1.20.1250.20">
    <property type="entry name" value="MFS general substrate transporter like domains"/>
    <property type="match status" value="1"/>
</dbReference>
<feature type="transmembrane region" description="Helical" evidence="8">
    <location>
        <begin position="368"/>
        <end position="394"/>
    </location>
</feature>
<feature type="transmembrane region" description="Helical" evidence="8">
    <location>
        <begin position="119"/>
        <end position="140"/>
    </location>
</feature>
<keyword evidence="4" id="KW-1003">Cell membrane</keyword>